<evidence type="ECO:0000259" key="12">
    <source>
        <dbReference type="PROSITE" id="PS50111"/>
    </source>
</evidence>
<dbReference type="EMBL" id="UGHR01000001">
    <property type="protein sequence ID" value="STQ90379.1"/>
    <property type="molecule type" value="Genomic_DNA"/>
</dbReference>
<sequence>MPKKSLHLLIFFAVFVSVVVIMIVWSNTSPWLFIAFGLIAAWGPLLILKFTEHTPAIEKEAAQFQDLQHMGGSLQKQSDMCLFSASQLQLADDEMKRAVEIFADAIPALLNGFVEIADQSRLQKEMAESLFKHTAGEGSGSFEAFVTETSEILTVFVESIISNSYTAMGLVDQMEKVGKVVEEVLGVLNEIESIAKQTNLLALNAAIEAARAGEAGRGFAVVADEVRALSMRTNHFSRQIRGNVRQIHESVAIAEEAIMKLASQDMSKSMQSKVQVEKTMAGIGDMNKNVETVVNELAKIANQVEHGVSNAVRGLQFQDLVNQLLLHAKGRIAAQSEIQEALALIYGYIANQKNPVKAWKEKIAELQALGERSILLADALHKNPVAQESMSSGDIDLF</sequence>
<proteinExistence type="inferred from homology"/>
<dbReference type="Pfam" id="PF00015">
    <property type="entry name" value="MCPsignal"/>
    <property type="match status" value="1"/>
</dbReference>
<dbReference type="SMART" id="SM00283">
    <property type="entry name" value="MA"/>
    <property type="match status" value="1"/>
</dbReference>
<dbReference type="Proteomes" id="UP000255108">
    <property type="component" value="Unassembled WGS sequence"/>
</dbReference>
<dbReference type="RefSeq" id="WP_207916577.1">
    <property type="nucleotide sequence ID" value="NZ_CAWOLO010000005.1"/>
</dbReference>
<evidence type="ECO:0000313" key="13">
    <source>
        <dbReference type="EMBL" id="STQ90379.1"/>
    </source>
</evidence>
<feature type="transmembrane region" description="Helical" evidence="11">
    <location>
        <begin position="31"/>
        <end position="50"/>
    </location>
</feature>
<dbReference type="SUPFAM" id="SSF58104">
    <property type="entry name" value="Methyl-accepting chemotaxis protein (MCP) signaling domain"/>
    <property type="match status" value="1"/>
</dbReference>
<dbReference type="GO" id="GO:0007165">
    <property type="term" value="P:signal transduction"/>
    <property type="evidence" value="ECO:0007669"/>
    <property type="project" value="UniProtKB-KW"/>
</dbReference>
<name>A0A377Q740_9NEIS</name>
<keyword evidence="6 11" id="KW-1133">Transmembrane helix</keyword>
<organism evidence="13 15">
    <name type="scientific">Iodobacter fluviatilis</name>
    <dbReference type="NCBI Taxonomy" id="537"/>
    <lineage>
        <taxon>Bacteria</taxon>
        <taxon>Pseudomonadati</taxon>
        <taxon>Pseudomonadota</taxon>
        <taxon>Betaproteobacteria</taxon>
        <taxon>Neisseriales</taxon>
        <taxon>Chitinibacteraceae</taxon>
        <taxon>Iodobacter</taxon>
    </lineage>
</organism>
<dbReference type="EMBL" id="SMBT01000005">
    <property type="protein sequence ID" value="TCU87047.1"/>
    <property type="molecule type" value="Genomic_DNA"/>
</dbReference>
<evidence type="ECO:0000256" key="5">
    <source>
        <dbReference type="ARBA" id="ARBA00022692"/>
    </source>
</evidence>
<dbReference type="PANTHER" id="PTHR32089">
    <property type="entry name" value="METHYL-ACCEPTING CHEMOTAXIS PROTEIN MCPB"/>
    <property type="match status" value="1"/>
</dbReference>
<keyword evidence="7 11" id="KW-0472">Membrane</keyword>
<evidence type="ECO:0000313" key="16">
    <source>
        <dbReference type="Proteomes" id="UP000295794"/>
    </source>
</evidence>
<dbReference type="GO" id="GO:0005886">
    <property type="term" value="C:plasma membrane"/>
    <property type="evidence" value="ECO:0007669"/>
    <property type="project" value="UniProtKB-SubCell"/>
</dbReference>
<evidence type="ECO:0000256" key="11">
    <source>
        <dbReference type="SAM" id="Phobius"/>
    </source>
</evidence>
<keyword evidence="16" id="KW-1185">Reference proteome</keyword>
<feature type="transmembrane region" description="Helical" evidence="11">
    <location>
        <begin position="7"/>
        <end position="25"/>
    </location>
</feature>
<reference evidence="13 15" key="1">
    <citation type="submission" date="2018-06" db="EMBL/GenBank/DDBJ databases">
        <authorList>
            <consortium name="Pathogen Informatics"/>
            <person name="Doyle S."/>
        </authorList>
    </citation>
    <scope>NUCLEOTIDE SEQUENCE [LARGE SCALE GENOMIC DNA]</scope>
    <source>
        <strain evidence="13 15">NCTC11159</strain>
    </source>
</reference>
<evidence type="ECO:0000256" key="7">
    <source>
        <dbReference type="ARBA" id="ARBA00023136"/>
    </source>
</evidence>
<evidence type="ECO:0000256" key="8">
    <source>
        <dbReference type="ARBA" id="ARBA00023224"/>
    </source>
</evidence>
<evidence type="ECO:0000256" key="9">
    <source>
        <dbReference type="ARBA" id="ARBA00029447"/>
    </source>
</evidence>
<gene>
    <name evidence="13" type="primary">mcp2</name>
    <name evidence="14" type="ORF">EV682_105172</name>
    <name evidence="13" type="ORF">NCTC11159_01443</name>
</gene>
<keyword evidence="4" id="KW-0145">Chemotaxis</keyword>
<comment type="similarity">
    <text evidence="9">Belongs to the methyl-accepting chemotaxis (MCP) protein family.</text>
</comment>
<evidence type="ECO:0000256" key="1">
    <source>
        <dbReference type="ARBA" id="ARBA00004651"/>
    </source>
</evidence>
<evidence type="ECO:0000313" key="15">
    <source>
        <dbReference type="Proteomes" id="UP000255108"/>
    </source>
</evidence>
<protein>
    <submittedName>
        <fullName evidence="13 14">Methyl-accepting chemotaxis protein</fullName>
    </submittedName>
</protein>
<dbReference type="AlphaFoldDB" id="A0A377Q740"/>
<keyword evidence="3" id="KW-0488">Methylation</keyword>
<keyword evidence="8 10" id="KW-0807">Transducer</keyword>
<keyword evidence="2" id="KW-1003">Cell membrane</keyword>
<keyword evidence="5 11" id="KW-0812">Transmembrane</keyword>
<dbReference type="Gene3D" id="1.10.287.950">
    <property type="entry name" value="Methyl-accepting chemotaxis protein"/>
    <property type="match status" value="1"/>
</dbReference>
<dbReference type="GO" id="GO:0006935">
    <property type="term" value="P:chemotaxis"/>
    <property type="evidence" value="ECO:0007669"/>
    <property type="project" value="UniProtKB-KW"/>
</dbReference>
<evidence type="ECO:0000256" key="10">
    <source>
        <dbReference type="PROSITE-ProRule" id="PRU00284"/>
    </source>
</evidence>
<dbReference type="InterPro" id="IPR004089">
    <property type="entry name" value="MCPsignal_dom"/>
</dbReference>
<comment type="subcellular location">
    <subcellularLocation>
        <location evidence="1">Cell membrane</location>
        <topology evidence="1">Multi-pass membrane protein</topology>
    </subcellularLocation>
</comment>
<reference evidence="14 16" key="2">
    <citation type="submission" date="2019-03" db="EMBL/GenBank/DDBJ databases">
        <title>Genomic Encyclopedia of Type Strains, Phase IV (KMG-IV): sequencing the most valuable type-strain genomes for metagenomic binning, comparative biology and taxonomic classification.</title>
        <authorList>
            <person name="Goeker M."/>
        </authorList>
    </citation>
    <scope>NUCLEOTIDE SEQUENCE [LARGE SCALE GENOMIC DNA]</scope>
    <source>
        <strain evidence="14 16">DSM 3764</strain>
    </source>
</reference>
<dbReference type="PROSITE" id="PS50111">
    <property type="entry name" value="CHEMOTAXIS_TRANSDUC_2"/>
    <property type="match status" value="1"/>
</dbReference>
<dbReference type="PANTHER" id="PTHR32089:SF39">
    <property type="entry name" value="METHYL-ACCEPTING CHEMOTAXIS PROTEIN HLYB"/>
    <property type="match status" value="1"/>
</dbReference>
<dbReference type="GO" id="GO:0004888">
    <property type="term" value="F:transmembrane signaling receptor activity"/>
    <property type="evidence" value="ECO:0007669"/>
    <property type="project" value="InterPro"/>
</dbReference>
<dbReference type="InterPro" id="IPR004090">
    <property type="entry name" value="Chemotax_Me-accpt_rcpt"/>
</dbReference>
<dbReference type="Proteomes" id="UP000295794">
    <property type="component" value="Unassembled WGS sequence"/>
</dbReference>
<dbReference type="PRINTS" id="PR00260">
    <property type="entry name" value="CHEMTRNSDUCR"/>
</dbReference>
<evidence type="ECO:0000313" key="14">
    <source>
        <dbReference type="EMBL" id="TCU87047.1"/>
    </source>
</evidence>
<evidence type="ECO:0000256" key="6">
    <source>
        <dbReference type="ARBA" id="ARBA00022989"/>
    </source>
</evidence>
<accession>A0A377Q740</accession>
<evidence type="ECO:0000256" key="3">
    <source>
        <dbReference type="ARBA" id="ARBA00022481"/>
    </source>
</evidence>
<evidence type="ECO:0000256" key="4">
    <source>
        <dbReference type="ARBA" id="ARBA00022500"/>
    </source>
</evidence>
<evidence type="ECO:0000256" key="2">
    <source>
        <dbReference type="ARBA" id="ARBA00022475"/>
    </source>
</evidence>
<feature type="domain" description="Methyl-accepting transducer" evidence="12">
    <location>
        <begin position="70"/>
        <end position="303"/>
    </location>
</feature>